<reference evidence="1 2" key="1">
    <citation type="journal article" date="2015" name="Genome Announc.">
        <title>Expanding the biotechnology potential of lactobacilli through comparative genomics of 213 strains and associated genera.</title>
        <authorList>
            <person name="Sun Z."/>
            <person name="Harris H.M."/>
            <person name="McCann A."/>
            <person name="Guo C."/>
            <person name="Argimon S."/>
            <person name="Zhang W."/>
            <person name="Yang X."/>
            <person name="Jeffery I.B."/>
            <person name="Cooney J.C."/>
            <person name="Kagawa T.F."/>
            <person name="Liu W."/>
            <person name="Song Y."/>
            <person name="Salvetti E."/>
            <person name="Wrobel A."/>
            <person name="Rasinkangas P."/>
            <person name="Parkhill J."/>
            <person name="Rea M.C."/>
            <person name="O'Sullivan O."/>
            <person name="Ritari J."/>
            <person name="Douillard F.P."/>
            <person name="Paul Ross R."/>
            <person name="Yang R."/>
            <person name="Briner A.E."/>
            <person name="Felis G.E."/>
            <person name="de Vos W.M."/>
            <person name="Barrangou R."/>
            <person name="Klaenhammer T.R."/>
            <person name="Caufield P.W."/>
            <person name="Cui Y."/>
            <person name="Zhang H."/>
            <person name="O'Toole P.W."/>
        </authorList>
    </citation>
    <scope>NUCLEOTIDE SEQUENCE [LARGE SCALE GENOMIC DNA]</scope>
    <source>
        <strain evidence="1 2">DSM 18630</strain>
    </source>
</reference>
<dbReference type="AlphaFoldDB" id="A0A0R1VMI4"/>
<name>A0A0R1VMI4_9LACO</name>
<dbReference type="GeneID" id="98319848"/>
<dbReference type="RefSeq" id="WP_057872547.1">
    <property type="nucleotide sequence ID" value="NZ_AZGB01000027.1"/>
</dbReference>
<dbReference type="Proteomes" id="UP000051451">
    <property type="component" value="Unassembled WGS sequence"/>
</dbReference>
<dbReference type="PATRIC" id="fig|1423750.3.peg.2223"/>
<dbReference type="OrthoDB" id="2321439at2"/>
<keyword evidence="2" id="KW-1185">Reference proteome</keyword>
<protein>
    <submittedName>
        <fullName evidence="1">Uncharacterized protein</fullName>
    </submittedName>
</protein>
<accession>A0A0R1VMI4</accession>
<dbReference type="STRING" id="1423750.FC89_GL002182"/>
<comment type="caution">
    <text evidence="1">The sequence shown here is derived from an EMBL/GenBank/DDBJ whole genome shotgun (WGS) entry which is preliminary data.</text>
</comment>
<evidence type="ECO:0000313" key="2">
    <source>
        <dbReference type="Proteomes" id="UP000051451"/>
    </source>
</evidence>
<sequence>MTLIEFELVDGKRLYQEFDASFTEIFRQLNRLMISNGSVMVNGHLVAAGQIKSLRPVSNSDKQPC</sequence>
<organism evidence="1 2">
    <name type="scientific">Liquorilactobacillus ghanensis DSM 18630</name>
    <dbReference type="NCBI Taxonomy" id="1423750"/>
    <lineage>
        <taxon>Bacteria</taxon>
        <taxon>Bacillati</taxon>
        <taxon>Bacillota</taxon>
        <taxon>Bacilli</taxon>
        <taxon>Lactobacillales</taxon>
        <taxon>Lactobacillaceae</taxon>
        <taxon>Liquorilactobacillus</taxon>
    </lineage>
</organism>
<gene>
    <name evidence="1" type="ORF">FC89_GL002182</name>
</gene>
<dbReference type="EMBL" id="AZGB01000027">
    <property type="protein sequence ID" value="KRM04500.1"/>
    <property type="molecule type" value="Genomic_DNA"/>
</dbReference>
<proteinExistence type="predicted"/>
<evidence type="ECO:0000313" key="1">
    <source>
        <dbReference type="EMBL" id="KRM04500.1"/>
    </source>
</evidence>